<dbReference type="InterPro" id="IPR015034">
    <property type="entry name" value="Bles03"/>
</dbReference>
<evidence type="ECO:0000313" key="3">
    <source>
        <dbReference type="Proteomes" id="UP001265746"/>
    </source>
</evidence>
<dbReference type="AlphaFoldDB" id="A0AAD9SLH1"/>
<evidence type="ECO:0008006" key="4">
    <source>
        <dbReference type="Google" id="ProtNLM"/>
    </source>
</evidence>
<reference evidence="2" key="1">
    <citation type="submission" date="2023-06" db="EMBL/GenBank/DDBJ databases">
        <authorList>
            <person name="Noh H."/>
        </authorList>
    </citation>
    <scope>NUCLEOTIDE SEQUENCE</scope>
    <source>
        <strain evidence="2">DUCC20226</strain>
    </source>
</reference>
<dbReference type="Gene3D" id="3.30.760.10">
    <property type="entry name" value="RNA Cap, Translation Initiation Factor Eif4e"/>
    <property type="match status" value="1"/>
</dbReference>
<proteinExistence type="inferred from homology"/>
<comment type="caution">
    <text evidence="2">The sequence shown here is derived from an EMBL/GenBank/DDBJ whole genome shotgun (WGS) entry which is preliminary data.</text>
</comment>
<dbReference type="Pfam" id="PF08939">
    <property type="entry name" value="Bles03"/>
    <property type="match status" value="1"/>
</dbReference>
<accession>A0AAD9SLH1</accession>
<keyword evidence="3" id="KW-1185">Reference proteome</keyword>
<dbReference type="Proteomes" id="UP001265746">
    <property type="component" value="Unassembled WGS sequence"/>
</dbReference>
<gene>
    <name evidence="2" type="ORF">N8I77_000047</name>
</gene>
<protein>
    <recommendedName>
        <fullName evidence="4">DUF1917-domain-containing protein</fullName>
    </recommendedName>
</protein>
<name>A0AAD9SLH1_PHOAM</name>
<dbReference type="InterPro" id="IPR023398">
    <property type="entry name" value="TIF_eIF4e-like"/>
</dbReference>
<dbReference type="EMBL" id="JAUJFL010000001">
    <property type="protein sequence ID" value="KAK2613118.1"/>
    <property type="molecule type" value="Genomic_DNA"/>
</dbReference>
<dbReference type="PANTHER" id="PTHR31977:SF1">
    <property type="entry name" value="UPF0696 PROTEIN C11ORF68"/>
    <property type="match status" value="1"/>
</dbReference>
<dbReference type="PANTHER" id="PTHR31977">
    <property type="entry name" value="UPF0696 PROTEIN C11ORF68"/>
    <property type="match status" value="1"/>
</dbReference>
<evidence type="ECO:0000256" key="1">
    <source>
        <dbReference type="ARBA" id="ARBA00010568"/>
    </source>
</evidence>
<dbReference type="SUPFAM" id="SSF55418">
    <property type="entry name" value="eIF4e-like"/>
    <property type="match status" value="1"/>
</dbReference>
<comment type="similarity">
    <text evidence="1">Belongs to the UPF0696 family.</text>
</comment>
<evidence type="ECO:0000313" key="2">
    <source>
        <dbReference type="EMBL" id="KAK2613118.1"/>
    </source>
</evidence>
<sequence>MEKLSPEAMAPASGSESEFYGSKQDVAHLHNRVDNFDVNKYWSRHGHAPDNDAMDIAHAIHNGYDGVASARQLTETVDQFLARLPPATTRVTLNCPWIYIWNPFVPSDCIYPVQGDGDTVGRDEATNVFTAHAQKRLDVYRDFVEKNRTKTGRISAKIRQESKRFSGQVLELASQLGVTEGKWIIFPSPEHCNDVWAKVAHATASGELGIAAKISPREEPDRHRLVCVYTRDFNDTDDVARVLKRLKELDLVRQKQICYKTDAFAHLGINQDNNLGLDAGQYRSNEIFAYLEGKV</sequence>
<organism evidence="2 3">
    <name type="scientific">Phomopsis amygdali</name>
    <name type="common">Fusicoccum amygdali</name>
    <dbReference type="NCBI Taxonomy" id="1214568"/>
    <lineage>
        <taxon>Eukaryota</taxon>
        <taxon>Fungi</taxon>
        <taxon>Dikarya</taxon>
        <taxon>Ascomycota</taxon>
        <taxon>Pezizomycotina</taxon>
        <taxon>Sordariomycetes</taxon>
        <taxon>Sordariomycetidae</taxon>
        <taxon>Diaporthales</taxon>
        <taxon>Diaporthaceae</taxon>
        <taxon>Diaporthe</taxon>
    </lineage>
</organism>